<evidence type="ECO:0000256" key="10">
    <source>
        <dbReference type="ARBA" id="ARBA00023128"/>
    </source>
</evidence>
<dbReference type="InterPro" id="IPR001604">
    <property type="entry name" value="Endo_G_ENPP1-like_dom"/>
</dbReference>
<evidence type="ECO:0000313" key="17">
    <source>
        <dbReference type="EMBL" id="CAD5229423.1"/>
    </source>
</evidence>
<dbReference type="Proteomes" id="UP000783686">
    <property type="component" value="Unassembled WGS sequence"/>
</dbReference>
<evidence type="ECO:0000256" key="9">
    <source>
        <dbReference type="ARBA" id="ARBA00022946"/>
    </source>
</evidence>
<dbReference type="GO" id="GO:0003676">
    <property type="term" value="F:nucleic acid binding"/>
    <property type="evidence" value="ECO:0007669"/>
    <property type="project" value="InterPro"/>
</dbReference>
<comment type="caution">
    <text evidence="17">The sequence shown here is derived from an EMBL/GenBank/DDBJ whole genome shotgun (WGS) entry which is preliminary data.</text>
</comment>
<dbReference type="EC" id="3.1.30.-" evidence="14"/>
<keyword evidence="7 14" id="KW-0378">Hydrolase</keyword>
<evidence type="ECO:0000256" key="1">
    <source>
        <dbReference type="ARBA" id="ARBA00001946"/>
    </source>
</evidence>
<dbReference type="GO" id="GO:0046872">
    <property type="term" value="F:metal ion binding"/>
    <property type="evidence" value="ECO:0007669"/>
    <property type="project" value="UniProtKB-KW"/>
</dbReference>
<evidence type="ECO:0000256" key="11">
    <source>
        <dbReference type="ARBA" id="ARBA00023157"/>
    </source>
</evidence>
<keyword evidence="6 14" id="KW-0255">Endonuclease</keyword>
<evidence type="ECO:0000256" key="2">
    <source>
        <dbReference type="ARBA" id="ARBA00004173"/>
    </source>
</evidence>
<evidence type="ECO:0000259" key="16">
    <source>
        <dbReference type="SMART" id="SM00892"/>
    </source>
</evidence>
<feature type="binding site" evidence="13">
    <location>
        <position position="195"/>
    </location>
    <ligand>
        <name>Mg(2+)</name>
        <dbReference type="ChEBI" id="CHEBI:18420"/>
        <note>catalytic</note>
    </ligand>
</feature>
<dbReference type="InterPro" id="IPR040255">
    <property type="entry name" value="Non-specific_endonuclease"/>
</dbReference>
<comment type="similarity">
    <text evidence="3 14">Belongs to the DNA/RNA non-specific endonuclease family.</text>
</comment>
<feature type="domain" description="DNA/RNA non-specific endonuclease/pyrophosphatase/phosphodiesterase" evidence="16">
    <location>
        <begin position="97"/>
        <end position="308"/>
    </location>
</feature>
<evidence type="ECO:0000256" key="3">
    <source>
        <dbReference type="ARBA" id="ARBA00010052"/>
    </source>
</evidence>
<keyword evidence="18" id="KW-1185">Reference proteome</keyword>
<dbReference type="InterPro" id="IPR044929">
    <property type="entry name" value="DNA/RNA_non-sp_Endonuclease_sf"/>
</dbReference>
<gene>
    <name evidence="17" type="ORF">BOKJ2_LOCUS13482</name>
</gene>
<dbReference type="SMART" id="SM00892">
    <property type="entry name" value="Endonuclease_NS"/>
    <property type="match status" value="1"/>
</dbReference>
<evidence type="ECO:0000313" key="18">
    <source>
        <dbReference type="Proteomes" id="UP000614601"/>
    </source>
</evidence>
<comment type="cofactor">
    <cofactor evidence="1 14">
        <name>Mg(2+)</name>
        <dbReference type="ChEBI" id="CHEBI:18420"/>
    </cofactor>
</comment>
<evidence type="ECO:0000256" key="14">
    <source>
        <dbReference type="RuleBase" id="RU366055"/>
    </source>
</evidence>
<evidence type="ECO:0000256" key="7">
    <source>
        <dbReference type="ARBA" id="ARBA00022801"/>
    </source>
</evidence>
<dbReference type="Proteomes" id="UP000614601">
    <property type="component" value="Unassembled WGS sequence"/>
</dbReference>
<proteinExistence type="inferred from homology"/>
<comment type="subcellular location">
    <subcellularLocation>
        <location evidence="2">Mitochondrion</location>
    </subcellularLocation>
</comment>
<name>A0A811LQK0_9BILA</name>
<evidence type="ECO:0000256" key="13">
    <source>
        <dbReference type="PIRSR" id="PIRSR640255-2"/>
    </source>
</evidence>
<evidence type="ECO:0000256" key="6">
    <source>
        <dbReference type="ARBA" id="ARBA00022759"/>
    </source>
</evidence>
<evidence type="ECO:0000256" key="12">
    <source>
        <dbReference type="PIRSR" id="PIRSR640255-1"/>
    </source>
</evidence>
<accession>A0A811LQK0</accession>
<dbReference type="GO" id="GO:0004521">
    <property type="term" value="F:RNA endonuclease activity"/>
    <property type="evidence" value="ECO:0007669"/>
    <property type="project" value="TreeGrafter"/>
</dbReference>
<evidence type="ECO:0000256" key="8">
    <source>
        <dbReference type="ARBA" id="ARBA00022842"/>
    </source>
</evidence>
<dbReference type="FunFam" id="3.40.570.10:FF:000002">
    <property type="entry name" value="Endonuclease G, mitochondrial"/>
    <property type="match status" value="1"/>
</dbReference>
<dbReference type="InterPro" id="IPR020821">
    <property type="entry name" value="ENPP1-3/EXOG-like_nuc-like"/>
</dbReference>
<keyword evidence="11" id="KW-1015">Disulfide bond</keyword>
<sequence length="321" mass="36719">MKFMVNSIMGFQMKKLLITSGISGASFICGTQFDSDYLKLFAREGHAATALVTPPLSSVSSELNTAIELKTAEPWKAPSRSSEIMKFGYPGYDNLRTYDDFVLSYDRRTRTAHWVQEHLTPDRMTYDPSVDRSKCAFMPDETIHPYFRSLNDDYFRSGYDRGHLAPAGNHRRTQNAINQTFFLTNMSPQVGKGFNRDKWNDVERHVRRLARKNPNVYIVTGPLYLPKQEADGSLYVKYKVIGKNHVAVPTHFFKVALIESAPEKYELECYLLPNEAIPDEKPISDFLVPLESIERAAGILIFERLSKDKIIKINGKKNGWF</sequence>
<dbReference type="CDD" id="cd00091">
    <property type="entry name" value="NUC"/>
    <property type="match status" value="1"/>
</dbReference>
<dbReference type="Gene3D" id="3.40.570.10">
    <property type="entry name" value="Extracellular Endonuclease, subunit A"/>
    <property type="match status" value="1"/>
</dbReference>
<dbReference type="InterPro" id="IPR044925">
    <property type="entry name" value="His-Me_finger_sf"/>
</dbReference>
<dbReference type="Pfam" id="PF01223">
    <property type="entry name" value="Endonuclease_NS"/>
    <property type="match status" value="1"/>
</dbReference>
<dbReference type="PANTHER" id="PTHR13966">
    <property type="entry name" value="ENDONUCLEASE RELATED"/>
    <property type="match status" value="1"/>
</dbReference>
<dbReference type="AlphaFoldDB" id="A0A811LQK0"/>
<dbReference type="SMART" id="SM00477">
    <property type="entry name" value="NUC"/>
    <property type="match status" value="1"/>
</dbReference>
<dbReference type="GO" id="GO:0005743">
    <property type="term" value="C:mitochondrial inner membrane"/>
    <property type="evidence" value="ECO:0007669"/>
    <property type="project" value="TreeGrafter"/>
</dbReference>
<feature type="active site" description="Proton acceptor" evidence="12">
    <location>
        <position position="163"/>
    </location>
</feature>
<dbReference type="EMBL" id="CAJFDH010000006">
    <property type="protein sequence ID" value="CAD5229423.1"/>
    <property type="molecule type" value="Genomic_DNA"/>
</dbReference>
<dbReference type="InterPro" id="IPR018524">
    <property type="entry name" value="DNA/RNA_endonuclease_AS"/>
</dbReference>
<evidence type="ECO:0000259" key="15">
    <source>
        <dbReference type="SMART" id="SM00477"/>
    </source>
</evidence>
<organism evidence="17 18">
    <name type="scientific">Bursaphelenchus okinawaensis</name>
    <dbReference type="NCBI Taxonomy" id="465554"/>
    <lineage>
        <taxon>Eukaryota</taxon>
        <taxon>Metazoa</taxon>
        <taxon>Ecdysozoa</taxon>
        <taxon>Nematoda</taxon>
        <taxon>Chromadorea</taxon>
        <taxon>Rhabditida</taxon>
        <taxon>Tylenchina</taxon>
        <taxon>Tylenchomorpha</taxon>
        <taxon>Aphelenchoidea</taxon>
        <taxon>Aphelenchoididae</taxon>
        <taxon>Bursaphelenchus</taxon>
    </lineage>
</organism>
<dbReference type="OrthoDB" id="5418055at2759"/>
<dbReference type="PROSITE" id="PS01070">
    <property type="entry name" value="NUCLEASE_NON_SPEC"/>
    <property type="match status" value="1"/>
</dbReference>
<dbReference type="EMBL" id="CAJFCW020000006">
    <property type="protein sequence ID" value="CAG9126635.1"/>
    <property type="molecule type" value="Genomic_DNA"/>
</dbReference>
<dbReference type="PANTHER" id="PTHR13966:SF5">
    <property type="entry name" value="ENDONUCLEASE G, MITOCHONDRIAL"/>
    <property type="match status" value="1"/>
</dbReference>
<dbReference type="GO" id="GO:0000014">
    <property type="term" value="F:single-stranded DNA endodeoxyribonuclease activity"/>
    <property type="evidence" value="ECO:0007669"/>
    <property type="project" value="TreeGrafter"/>
</dbReference>
<dbReference type="GO" id="GO:0006309">
    <property type="term" value="P:apoptotic DNA fragmentation"/>
    <property type="evidence" value="ECO:0007669"/>
    <property type="project" value="TreeGrafter"/>
</dbReference>
<evidence type="ECO:0000256" key="5">
    <source>
        <dbReference type="ARBA" id="ARBA00022723"/>
    </source>
</evidence>
<feature type="domain" description="ENPP1-3/EXOG-like endonuclease/phosphodiesterase" evidence="15">
    <location>
        <begin position="98"/>
        <end position="308"/>
    </location>
</feature>
<reference evidence="17" key="1">
    <citation type="submission" date="2020-09" db="EMBL/GenBank/DDBJ databases">
        <authorList>
            <person name="Kikuchi T."/>
        </authorList>
    </citation>
    <scope>NUCLEOTIDE SEQUENCE</scope>
    <source>
        <strain evidence="17">SH1</strain>
    </source>
</reference>
<keyword evidence="4 14" id="KW-0540">Nuclease</keyword>
<keyword evidence="9" id="KW-0809">Transit peptide</keyword>
<keyword evidence="8" id="KW-0460">Magnesium</keyword>
<keyword evidence="10" id="KW-0496">Mitochondrion</keyword>
<dbReference type="GO" id="GO:0005634">
    <property type="term" value="C:nucleus"/>
    <property type="evidence" value="ECO:0007669"/>
    <property type="project" value="TreeGrafter"/>
</dbReference>
<dbReference type="SUPFAM" id="SSF54060">
    <property type="entry name" value="His-Me finger endonucleases"/>
    <property type="match status" value="1"/>
</dbReference>
<evidence type="ECO:0000256" key="4">
    <source>
        <dbReference type="ARBA" id="ARBA00022722"/>
    </source>
</evidence>
<protein>
    <recommendedName>
        <fullName evidence="14">Endonuclease</fullName>
        <ecNumber evidence="14">3.1.30.-</ecNumber>
    </recommendedName>
</protein>
<keyword evidence="5 13" id="KW-0479">Metal-binding</keyword>